<reference evidence="2" key="1">
    <citation type="journal article" date="2021" name="Sci. Adv.">
        <title>The American lobster genome reveals insights on longevity, neural, and immune adaptations.</title>
        <authorList>
            <person name="Polinski J.M."/>
            <person name="Zimin A.V."/>
            <person name="Clark K.F."/>
            <person name="Kohn A.B."/>
            <person name="Sadowski N."/>
            <person name="Timp W."/>
            <person name="Ptitsyn A."/>
            <person name="Khanna P."/>
            <person name="Romanova D.Y."/>
            <person name="Williams P."/>
            <person name="Greenwood S.J."/>
            <person name="Moroz L.L."/>
            <person name="Walt D.R."/>
            <person name="Bodnar A.G."/>
        </authorList>
    </citation>
    <scope>NUCLEOTIDE SEQUENCE</scope>
    <source>
        <strain evidence="2">GMGI-L3</strain>
    </source>
</reference>
<proteinExistence type="predicted"/>
<evidence type="ECO:0000313" key="3">
    <source>
        <dbReference type="Proteomes" id="UP000747542"/>
    </source>
</evidence>
<gene>
    <name evidence="2" type="ORF">Hamer_G006490</name>
</gene>
<dbReference type="Proteomes" id="UP000747542">
    <property type="component" value="Unassembled WGS sequence"/>
</dbReference>
<name>A0A8J5JHZ5_HOMAM</name>
<organism evidence="2 3">
    <name type="scientific">Homarus americanus</name>
    <name type="common">American lobster</name>
    <dbReference type="NCBI Taxonomy" id="6706"/>
    <lineage>
        <taxon>Eukaryota</taxon>
        <taxon>Metazoa</taxon>
        <taxon>Ecdysozoa</taxon>
        <taxon>Arthropoda</taxon>
        <taxon>Crustacea</taxon>
        <taxon>Multicrustacea</taxon>
        <taxon>Malacostraca</taxon>
        <taxon>Eumalacostraca</taxon>
        <taxon>Eucarida</taxon>
        <taxon>Decapoda</taxon>
        <taxon>Pleocyemata</taxon>
        <taxon>Astacidea</taxon>
        <taxon>Nephropoidea</taxon>
        <taxon>Nephropidae</taxon>
        <taxon>Homarus</taxon>
    </lineage>
</organism>
<sequence>MKRTYTSGSQKKKRAVEEKEKISKLPKLSAWFTLGATATAPLDTASTSMSTPASTSTSNLPVPDTPLSTPAAGDFPQEEMHESVTAKENVIYLLTDPGLWNTKNVSTVD</sequence>
<feature type="compositionally biased region" description="Low complexity" evidence="1">
    <location>
        <begin position="44"/>
        <end position="58"/>
    </location>
</feature>
<accession>A0A8J5JHZ5</accession>
<evidence type="ECO:0000256" key="1">
    <source>
        <dbReference type="SAM" id="MobiDB-lite"/>
    </source>
</evidence>
<evidence type="ECO:0000313" key="2">
    <source>
        <dbReference type="EMBL" id="KAG7156521.1"/>
    </source>
</evidence>
<feature type="region of interest" description="Disordered" evidence="1">
    <location>
        <begin position="43"/>
        <end position="82"/>
    </location>
</feature>
<comment type="caution">
    <text evidence="2">The sequence shown here is derived from an EMBL/GenBank/DDBJ whole genome shotgun (WGS) entry which is preliminary data.</text>
</comment>
<keyword evidence="3" id="KW-1185">Reference proteome</keyword>
<dbReference type="EMBL" id="JAHLQT010039062">
    <property type="protein sequence ID" value="KAG7156521.1"/>
    <property type="molecule type" value="Genomic_DNA"/>
</dbReference>
<protein>
    <submittedName>
        <fullName evidence="2">Uncharacterized protein</fullName>
    </submittedName>
</protein>
<dbReference type="AlphaFoldDB" id="A0A8J5JHZ5"/>
<feature type="region of interest" description="Disordered" evidence="1">
    <location>
        <begin position="1"/>
        <end position="22"/>
    </location>
</feature>